<evidence type="ECO:0000313" key="2">
    <source>
        <dbReference type="Proteomes" id="UP000196842"/>
    </source>
</evidence>
<dbReference type="Proteomes" id="UP000196842">
    <property type="component" value="Chromosome I"/>
</dbReference>
<reference evidence="1 2" key="1">
    <citation type="submission" date="2017-05" db="EMBL/GenBank/DDBJ databases">
        <authorList>
            <person name="Song R."/>
            <person name="Chenine A.L."/>
            <person name="Ruprecht R.M."/>
        </authorList>
    </citation>
    <scope>NUCLEOTIDE SEQUENCE [LARGE SCALE GENOMIC DNA]</scope>
    <source>
        <strain evidence="1 2">CFBP 1590</strain>
    </source>
</reference>
<gene>
    <name evidence="1" type="ORF">CFBP1590__2295</name>
</gene>
<proteinExistence type="predicted"/>
<dbReference type="EMBL" id="LT855380">
    <property type="protein sequence ID" value="SMS09880.1"/>
    <property type="molecule type" value="Genomic_DNA"/>
</dbReference>
<protein>
    <submittedName>
        <fullName evidence="1">Uncharacterized protein</fullName>
    </submittedName>
</protein>
<organism evidence="1 2">
    <name type="scientific">Pseudomonas viridiflava</name>
    <name type="common">Phytomonas viridiflava</name>
    <dbReference type="NCBI Taxonomy" id="33069"/>
    <lineage>
        <taxon>Bacteria</taxon>
        <taxon>Pseudomonadati</taxon>
        <taxon>Pseudomonadota</taxon>
        <taxon>Gammaproteobacteria</taxon>
        <taxon>Pseudomonadales</taxon>
        <taxon>Pseudomonadaceae</taxon>
        <taxon>Pseudomonas</taxon>
    </lineage>
</organism>
<dbReference type="AlphaFoldDB" id="A0A1Y6JL37"/>
<sequence>MLWVRHYVFDVALWRRKQLTVGGGLPAICREPAAKPAHAVYQVHSGAAAQPIAAIVTSESSHALRAEAGSALPQQPCVCCEAAPCRRNFTETLSPRA</sequence>
<dbReference type="KEGG" id="pvd:CFBP1590__2295"/>
<name>A0A1Y6JL37_PSEVI</name>
<accession>A0A1Y6JL37</accession>
<evidence type="ECO:0000313" key="1">
    <source>
        <dbReference type="EMBL" id="SMS09880.1"/>
    </source>
</evidence>